<accession>A0A7W4W2A5</accession>
<proteinExistence type="inferred from homology"/>
<dbReference type="PANTHER" id="PTHR43798">
    <property type="entry name" value="MONOACYLGLYCEROL LIPASE"/>
    <property type="match status" value="1"/>
</dbReference>
<dbReference type="SUPFAM" id="SSF53474">
    <property type="entry name" value="alpha/beta-Hydrolases"/>
    <property type="match status" value="1"/>
</dbReference>
<keyword evidence="5" id="KW-1185">Reference proteome</keyword>
<evidence type="ECO:0000256" key="2">
    <source>
        <dbReference type="ARBA" id="ARBA00022801"/>
    </source>
</evidence>
<dbReference type="PANTHER" id="PTHR43798:SF14">
    <property type="entry name" value="SERINE HYDROLASE-LIKE PROTEIN DDB_G0286239"/>
    <property type="match status" value="1"/>
</dbReference>
<name>A0A7W4W2A5_9GAMM</name>
<keyword evidence="2" id="KW-0378">Hydrolase</keyword>
<organism evidence="4 5">
    <name type="scientific">Litorivivens lipolytica</name>
    <dbReference type="NCBI Taxonomy" id="1524264"/>
    <lineage>
        <taxon>Bacteria</taxon>
        <taxon>Pseudomonadati</taxon>
        <taxon>Pseudomonadota</taxon>
        <taxon>Gammaproteobacteria</taxon>
        <taxon>Litorivivens</taxon>
    </lineage>
</organism>
<evidence type="ECO:0000313" key="5">
    <source>
        <dbReference type="Proteomes" id="UP000537130"/>
    </source>
</evidence>
<dbReference type="InterPro" id="IPR050266">
    <property type="entry name" value="AB_hydrolase_sf"/>
</dbReference>
<evidence type="ECO:0000256" key="1">
    <source>
        <dbReference type="ARBA" id="ARBA00008645"/>
    </source>
</evidence>
<dbReference type="EMBL" id="JACHWY010000001">
    <property type="protein sequence ID" value="MBB3046132.1"/>
    <property type="molecule type" value="Genomic_DNA"/>
</dbReference>
<dbReference type="GO" id="GO:0016787">
    <property type="term" value="F:hydrolase activity"/>
    <property type="evidence" value="ECO:0007669"/>
    <property type="project" value="UniProtKB-KW"/>
</dbReference>
<dbReference type="InterPro" id="IPR000073">
    <property type="entry name" value="AB_hydrolase_1"/>
</dbReference>
<evidence type="ECO:0000259" key="3">
    <source>
        <dbReference type="Pfam" id="PF00561"/>
    </source>
</evidence>
<evidence type="ECO:0000313" key="4">
    <source>
        <dbReference type="EMBL" id="MBB3046132.1"/>
    </source>
</evidence>
<dbReference type="RefSeq" id="WP_183408835.1">
    <property type="nucleotide sequence ID" value="NZ_JACHWY010000001.1"/>
</dbReference>
<dbReference type="PRINTS" id="PR00111">
    <property type="entry name" value="ABHYDROLASE"/>
</dbReference>
<dbReference type="Pfam" id="PF00561">
    <property type="entry name" value="Abhydrolase_1"/>
    <property type="match status" value="1"/>
</dbReference>
<dbReference type="InterPro" id="IPR029058">
    <property type="entry name" value="AB_hydrolase_fold"/>
</dbReference>
<reference evidence="4 5" key="1">
    <citation type="submission" date="2020-08" db="EMBL/GenBank/DDBJ databases">
        <title>Genomic Encyclopedia of Type Strains, Phase III (KMG-III): the genomes of soil and plant-associated and newly described type strains.</title>
        <authorList>
            <person name="Whitman W."/>
        </authorList>
    </citation>
    <scope>NUCLEOTIDE SEQUENCE [LARGE SCALE GENOMIC DNA]</scope>
    <source>
        <strain evidence="4 5">CECT 8654</strain>
    </source>
</reference>
<protein>
    <submittedName>
        <fullName evidence="4">Pimeloyl-ACP methyl ester carboxylesterase</fullName>
    </submittedName>
</protein>
<dbReference type="Proteomes" id="UP000537130">
    <property type="component" value="Unassembled WGS sequence"/>
</dbReference>
<gene>
    <name evidence="4" type="ORF">FHR99_000368</name>
</gene>
<dbReference type="Gene3D" id="3.40.50.1820">
    <property type="entry name" value="alpha/beta hydrolase"/>
    <property type="match status" value="1"/>
</dbReference>
<dbReference type="AlphaFoldDB" id="A0A7W4W2A5"/>
<sequence>MTAEEKIFGIDGLKIHARWWQGNTEPLLAVHGWLDNAASFDALGESGLTLLALDMPGNALSDDRPPHATYNIWDDLPVLLAVADQMGWDHINLLGHSRGAMMSMLLAASCPERVQRLICLDGLVPGAVELEDSPKQLGDFLRDARLLANKPNKVYSTLEELIELRRKTTGMSEAASRVLAERGAKAAQGGWIWRADQRLKGASAFKLSKPHIEAFLKALEPPVMLIAAEKGYAQYPELDELTALIPQFTRQTLSGGHHFHMEDSAADIAALIREFLRR</sequence>
<comment type="caution">
    <text evidence="4">The sequence shown here is derived from an EMBL/GenBank/DDBJ whole genome shotgun (WGS) entry which is preliminary data.</text>
</comment>
<dbReference type="GO" id="GO:0016020">
    <property type="term" value="C:membrane"/>
    <property type="evidence" value="ECO:0007669"/>
    <property type="project" value="TreeGrafter"/>
</dbReference>
<feature type="domain" description="AB hydrolase-1" evidence="3">
    <location>
        <begin position="26"/>
        <end position="263"/>
    </location>
</feature>
<comment type="similarity">
    <text evidence="1">Belongs to the AB hydrolase superfamily.</text>
</comment>